<evidence type="ECO:0000259" key="2">
    <source>
        <dbReference type="Pfam" id="PF00149"/>
    </source>
</evidence>
<reference evidence="3 4" key="1">
    <citation type="submission" date="2019-03" db="EMBL/GenBank/DDBJ databases">
        <title>Genomic Encyclopedia of Archaeal and Bacterial Type Strains, Phase II (KMG-II): from individual species to whole genera.</title>
        <authorList>
            <person name="Goeker M."/>
        </authorList>
    </citation>
    <scope>NUCLEOTIDE SEQUENCE [LARGE SCALE GENOMIC DNA]</scope>
    <source>
        <strain evidence="3 4">RL-C</strain>
    </source>
</reference>
<keyword evidence="1" id="KW-0472">Membrane</keyword>
<organism evidence="3 4">
    <name type="scientific">Acetobacteroides hydrogenigenes</name>
    <dbReference type="NCBI Taxonomy" id="979970"/>
    <lineage>
        <taxon>Bacteria</taxon>
        <taxon>Pseudomonadati</taxon>
        <taxon>Bacteroidota</taxon>
        <taxon>Bacteroidia</taxon>
        <taxon>Bacteroidales</taxon>
        <taxon>Rikenellaceae</taxon>
        <taxon>Acetobacteroides</taxon>
    </lineage>
</organism>
<dbReference type="Pfam" id="PF00149">
    <property type="entry name" value="Metallophos"/>
    <property type="match status" value="1"/>
</dbReference>
<feature type="transmembrane region" description="Helical" evidence="1">
    <location>
        <begin position="116"/>
        <end position="137"/>
    </location>
</feature>
<dbReference type="SUPFAM" id="SSF56300">
    <property type="entry name" value="Metallo-dependent phosphatases"/>
    <property type="match status" value="1"/>
</dbReference>
<evidence type="ECO:0000256" key="1">
    <source>
        <dbReference type="SAM" id="Phobius"/>
    </source>
</evidence>
<dbReference type="InterPro" id="IPR029052">
    <property type="entry name" value="Metallo-depent_PP-like"/>
</dbReference>
<dbReference type="PANTHER" id="PTHR31302:SF0">
    <property type="entry name" value="TRANSMEMBRANE PROTEIN WITH METALLOPHOSPHOESTERASE DOMAIN"/>
    <property type="match status" value="1"/>
</dbReference>
<protein>
    <recommendedName>
        <fullName evidence="2">Calcineurin-like phosphoesterase domain-containing protein</fullName>
    </recommendedName>
</protein>
<accession>A0A4R2EW65</accession>
<dbReference type="InterPro" id="IPR004843">
    <property type="entry name" value="Calcineurin-like_PHP"/>
</dbReference>
<dbReference type="GO" id="GO:0016787">
    <property type="term" value="F:hydrolase activity"/>
    <property type="evidence" value="ECO:0007669"/>
    <property type="project" value="InterPro"/>
</dbReference>
<evidence type="ECO:0000313" key="4">
    <source>
        <dbReference type="Proteomes" id="UP000294830"/>
    </source>
</evidence>
<proteinExistence type="predicted"/>
<dbReference type="Gene3D" id="3.60.21.10">
    <property type="match status" value="1"/>
</dbReference>
<keyword evidence="1" id="KW-1133">Transmembrane helix</keyword>
<gene>
    <name evidence="3" type="ORF">CLV25_101504</name>
</gene>
<dbReference type="AlphaFoldDB" id="A0A4R2EW65"/>
<dbReference type="PANTHER" id="PTHR31302">
    <property type="entry name" value="TRANSMEMBRANE PROTEIN WITH METALLOPHOSPHOESTERASE DOMAIN-RELATED"/>
    <property type="match status" value="1"/>
</dbReference>
<name>A0A4R2EW65_9BACT</name>
<dbReference type="OrthoDB" id="9780884at2"/>
<feature type="transmembrane region" description="Helical" evidence="1">
    <location>
        <begin position="6"/>
        <end position="29"/>
    </location>
</feature>
<dbReference type="Proteomes" id="UP000294830">
    <property type="component" value="Unassembled WGS sequence"/>
</dbReference>
<feature type="transmembrane region" description="Helical" evidence="1">
    <location>
        <begin position="41"/>
        <end position="59"/>
    </location>
</feature>
<dbReference type="CDD" id="cd07385">
    <property type="entry name" value="MPP_YkuE_C"/>
    <property type="match status" value="1"/>
</dbReference>
<dbReference type="RefSeq" id="WP_131838052.1">
    <property type="nucleotide sequence ID" value="NZ_SLWB01000001.1"/>
</dbReference>
<feature type="transmembrane region" description="Helical" evidence="1">
    <location>
        <begin position="71"/>
        <end position="95"/>
    </location>
</feature>
<evidence type="ECO:0000313" key="3">
    <source>
        <dbReference type="EMBL" id="TCN73282.1"/>
    </source>
</evidence>
<dbReference type="EMBL" id="SLWB01000001">
    <property type="protein sequence ID" value="TCN73282.1"/>
    <property type="molecule type" value="Genomic_DNA"/>
</dbReference>
<feature type="domain" description="Calcineurin-like phosphoesterase" evidence="2">
    <location>
        <begin position="161"/>
        <end position="328"/>
    </location>
</feature>
<sequence length="387" mass="43574">MKIATFILFFSIVLAIYALVNVYIYLLGLMAIPKGTQLRTIFIWVFWILATCFPLGRIIERFWTSPITDAIIWVGSFWLAAMLYLFLITLLVDIVRLSNFAFPWIEKMFGSTIFSVRLWTLGGAVLLVFLIIIVGHINAICTRISHYNISIEKKESKQGHLRIVAASDIHMGTIISQRRVGKLVRLINEQKPDIVLFAGDIVDEDLGPVIRRNLGRKLEQIKAKYGVYAVTGNHEYIGGVDAAVKYLENHKVTILRDSAALINNAFYIVGRDDKGGTKMSGHGRKELGDLLVGIDRTKPIVLLDHQPFNLNEASKANVDIQLSGHTHHGQLWPFNYLTKSIFEVSSGYIKKNNTHIIVSTGYGSWGPPIRIGNRPEIIVIDVTFTNR</sequence>
<comment type="caution">
    <text evidence="3">The sequence shown here is derived from an EMBL/GenBank/DDBJ whole genome shotgun (WGS) entry which is preliminary data.</text>
</comment>
<keyword evidence="1" id="KW-0812">Transmembrane</keyword>
<dbReference type="InterPro" id="IPR051158">
    <property type="entry name" value="Metallophosphoesterase_sf"/>
</dbReference>
<keyword evidence="4" id="KW-1185">Reference proteome</keyword>